<dbReference type="EMBL" id="ACLK02000002">
    <property type="protein sequence ID" value="EFY09171.1"/>
    <property type="molecule type" value="Genomic_DNA"/>
</dbReference>
<dbReference type="PANTHER" id="PTHR31157">
    <property type="entry name" value="SCP DOMAIN-CONTAINING PROTEIN"/>
    <property type="match status" value="1"/>
</dbReference>
<evidence type="ECO:0000256" key="2">
    <source>
        <dbReference type="SAM" id="MobiDB-lite"/>
    </source>
</evidence>
<dbReference type="AlphaFoldDB" id="E7FWA1"/>
<organism evidence="5 6">
    <name type="scientific">Erysipelothrix rhusiopathiae ATCC 19414</name>
    <dbReference type="NCBI Taxonomy" id="525280"/>
    <lineage>
        <taxon>Bacteria</taxon>
        <taxon>Bacillati</taxon>
        <taxon>Bacillota</taxon>
        <taxon>Erysipelotrichia</taxon>
        <taxon>Erysipelotrichales</taxon>
        <taxon>Erysipelotrichaceae</taxon>
        <taxon>Erysipelothrix</taxon>
    </lineage>
</organism>
<dbReference type="CDD" id="cd05379">
    <property type="entry name" value="CAP_bacterial"/>
    <property type="match status" value="1"/>
</dbReference>
<reference evidence="5" key="1">
    <citation type="submission" date="2011-01" db="EMBL/GenBank/DDBJ databases">
        <authorList>
            <person name="Muzny D."/>
            <person name="Qin X."/>
            <person name="Buhay C."/>
            <person name="Dugan-Rocha S."/>
            <person name="Ding Y."/>
            <person name="Chen G."/>
            <person name="Hawes A."/>
            <person name="Holder M."/>
            <person name="Jhangiani S."/>
            <person name="Johnson A."/>
            <person name="Khan Z."/>
            <person name="Li Z."/>
            <person name="Liu W."/>
            <person name="Liu X."/>
            <person name="Perez L."/>
            <person name="Shen H."/>
            <person name="Wang Q."/>
            <person name="Watt J."/>
            <person name="Xi L."/>
            <person name="Xin Y."/>
            <person name="Zhou J."/>
            <person name="Deng J."/>
            <person name="Jiang H."/>
            <person name="Liu Y."/>
            <person name="Qu J."/>
            <person name="Song X.-Z."/>
            <person name="Zhang L."/>
            <person name="Villasana D."/>
            <person name="Johnson A."/>
            <person name="Liu J."/>
            <person name="Liyanage D."/>
            <person name="Lorensuhewa L."/>
            <person name="Robinson T."/>
            <person name="Song A."/>
            <person name="Song B.-B."/>
            <person name="Dinh H."/>
            <person name="Thornton R."/>
            <person name="Coyle M."/>
            <person name="Francisco L."/>
            <person name="Jackson L."/>
            <person name="Javaid M."/>
            <person name="Korchina V."/>
            <person name="Kovar C."/>
            <person name="Mata R."/>
            <person name="Mathew T."/>
            <person name="Ngo R."/>
            <person name="Nguyen L."/>
            <person name="Nguyen N."/>
            <person name="Okwuonu G."/>
            <person name="Ongeri F."/>
            <person name="Pham C."/>
            <person name="Simmons D."/>
            <person name="Wilczek-Boney K."/>
            <person name="Hale W."/>
            <person name="Jakkamsetti A."/>
            <person name="Pham P."/>
            <person name="Ruth R."/>
            <person name="San Lucas F."/>
            <person name="Warren J."/>
            <person name="Zhang J."/>
            <person name="Zhao Z."/>
            <person name="Zhou C."/>
            <person name="Zhu D."/>
            <person name="Lee S."/>
            <person name="Bess C."/>
            <person name="Blankenburg K."/>
            <person name="Forbes L."/>
            <person name="Fu Q."/>
            <person name="Gubbala S."/>
            <person name="Hirani K."/>
            <person name="Jayaseelan J.C."/>
            <person name="Lara F."/>
            <person name="Munidasa M."/>
            <person name="Palculict T."/>
            <person name="Patil S."/>
            <person name="Pu L.-L."/>
            <person name="Saada N."/>
            <person name="Tang L."/>
            <person name="Weissenberger G."/>
            <person name="Zhu Y."/>
            <person name="Hemphill L."/>
            <person name="Shang Y."/>
            <person name="Youmans B."/>
            <person name="Ayvaz T."/>
            <person name="Ross M."/>
            <person name="Santibanez J."/>
            <person name="Aqrawi P."/>
            <person name="Gross S."/>
            <person name="Joshi V."/>
            <person name="Fowler G."/>
            <person name="Nazareth L."/>
            <person name="Reid J."/>
            <person name="Worley K."/>
            <person name="Petrosino J."/>
            <person name="Highlander S."/>
            <person name="Gibbs R."/>
        </authorList>
    </citation>
    <scope>NUCLEOTIDE SEQUENCE [LARGE SCALE GENOMIC DNA]</scope>
    <source>
        <strain evidence="5">ATCC 19414</strain>
    </source>
</reference>
<evidence type="ECO:0000256" key="1">
    <source>
        <dbReference type="ARBA" id="ARBA00022729"/>
    </source>
</evidence>
<dbReference type="Proteomes" id="UP000003028">
    <property type="component" value="Unassembled WGS sequence"/>
</dbReference>
<dbReference type="Pfam" id="PF07501">
    <property type="entry name" value="G5"/>
    <property type="match status" value="1"/>
</dbReference>
<comment type="caution">
    <text evidence="5">The sequence shown here is derived from an EMBL/GenBank/DDBJ whole genome shotgun (WGS) entry which is preliminary data.</text>
</comment>
<protein>
    <submittedName>
        <fullName evidence="5">SCP-like protein</fullName>
    </submittedName>
</protein>
<dbReference type="PANTHER" id="PTHR31157:SF1">
    <property type="entry name" value="SCP DOMAIN-CONTAINING PROTEIN"/>
    <property type="match status" value="1"/>
</dbReference>
<gene>
    <name evidence="5" type="ORF">HMPREF0357_11278</name>
</gene>
<dbReference type="Pfam" id="PF00188">
    <property type="entry name" value="CAP"/>
    <property type="match status" value="1"/>
</dbReference>
<accession>E7FWA1</accession>
<feature type="transmembrane region" description="Helical" evidence="3">
    <location>
        <begin position="12"/>
        <end position="30"/>
    </location>
</feature>
<dbReference type="InterPro" id="IPR011098">
    <property type="entry name" value="G5_dom"/>
</dbReference>
<keyword evidence="3" id="KW-0472">Membrane</keyword>
<dbReference type="SMART" id="SM01208">
    <property type="entry name" value="G5"/>
    <property type="match status" value="1"/>
</dbReference>
<evidence type="ECO:0000313" key="5">
    <source>
        <dbReference type="EMBL" id="EFY09171.1"/>
    </source>
</evidence>
<sequence>MEGHMKVKKKHIIGFFGLLVFCFGCGVGYFQGISKKTVEQQPPQIMEKNADNTNISKNKKSDQPEDYKPETSDYFVEEYRSEETPIPFDKHEKNDASINQGETITDQEGKTGLKRTVYKELYKNNDLVDSSVQYTEVVYAPVDEITRVGIKEIIVNSEHIDKDESLLMFNRVNQIRKEHQLDPLTWSESLFEYAGIRAVDLEKSFEHRRPDGSSWDSLNPQLIFAENLAKRAFSVESAMSGFMESPSHRANILDDFKSGACALYQASDGNWYWVQLFGY</sequence>
<keyword evidence="6" id="KW-1185">Reference proteome</keyword>
<evidence type="ECO:0000259" key="4">
    <source>
        <dbReference type="PROSITE" id="PS51109"/>
    </source>
</evidence>
<name>E7FWA1_ERYRH</name>
<feature type="compositionally biased region" description="Basic and acidic residues" evidence="2">
    <location>
        <begin position="59"/>
        <end position="70"/>
    </location>
</feature>
<keyword evidence="3" id="KW-0812">Transmembrane</keyword>
<dbReference type="SUPFAM" id="SSF55797">
    <property type="entry name" value="PR-1-like"/>
    <property type="match status" value="1"/>
</dbReference>
<evidence type="ECO:0000313" key="6">
    <source>
        <dbReference type="Proteomes" id="UP000003028"/>
    </source>
</evidence>
<dbReference type="STRING" id="1648.A2I91_03920"/>
<dbReference type="InterPro" id="IPR035940">
    <property type="entry name" value="CAP_sf"/>
</dbReference>
<dbReference type="PROSITE" id="PS51109">
    <property type="entry name" value="G5"/>
    <property type="match status" value="1"/>
</dbReference>
<keyword evidence="1" id="KW-0732">Signal</keyword>
<feature type="domain" description="G5" evidence="4">
    <location>
        <begin position="72"/>
        <end position="152"/>
    </location>
</feature>
<evidence type="ECO:0000256" key="3">
    <source>
        <dbReference type="SAM" id="Phobius"/>
    </source>
</evidence>
<dbReference type="InterPro" id="IPR014044">
    <property type="entry name" value="CAP_dom"/>
</dbReference>
<dbReference type="Gene3D" id="3.40.33.10">
    <property type="entry name" value="CAP"/>
    <property type="match status" value="1"/>
</dbReference>
<dbReference type="Gene3D" id="2.20.230.10">
    <property type="entry name" value="Resuscitation-promoting factor rpfb"/>
    <property type="match status" value="1"/>
</dbReference>
<keyword evidence="3" id="KW-1133">Transmembrane helix</keyword>
<proteinExistence type="predicted"/>
<feature type="region of interest" description="Disordered" evidence="2">
    <location>
        <begin position="41"/>
        <end position="70"/>
    </location>
</feature>